<dbReference type="SUPFAM" id="SSF53244">
    <property type="entry name" value="MurD-like peptide ligases, peptide-binding domain"/>
    <property type="match status" value="1"/>
</dbReference>
<protein>
    <recommendedName>
        <fullName evidence="6">Cyanophycin synthetase</fullName>
        <ecNumber evidence="5">6.3.2.29</ecNumber>
        <ecNumber evidence="4">6.3.2.30</ecNumber>
    </recommendedName>
    <alternativeName>
        <fullName evidence="10">Cyanophycin synthase</fullName>
    </alternativeName>
</protein>
<dbReference type="OrthoDB" id="9803907at2"/>
<reference evidence="16 17" key="1">
    <citation type="journal article" date="2018" name="ACS Chem. Biol.">
        <title>Ketoreductase domain dysfunction expands chemodiversity: malyngamide biosynthesis in the cyanobacterium Okeania hirsuta.</title>
        <authorList>
            <person name="Moss N.A."/>
            <person name="Leao T."/>
            <person name="Rankin M."/>
            <person name="McCullough T.M."/>
            <person name="Qu P."/>
            <person name="Korobeynikov A."/>
            <person name="Smith J.L."/>
            <person name="Gerwick L."/>
            <person name="Gerwick W.H."/>
        </authorList>
    </citation>
    <scope>NUCLEOTIDE SEQUENCE [LARGE SCALE GENOMIC DNA]</scope>
    <source>
        <strain evidence="16 17">PAB10Feb10-1</strain>
    </source>
</reference>
<dbReference type="InterPro" id="IPR013651">
    <property type="entry name" value="ATP-grasp_RimK-type"/>
</dbReference>
<dbReference type="InterPro" id="IPR004101">
    <property type="entry name" value="Mur_ligase_C"/>
</dbReference>
<feature type="compositionally biased region" description="Low complexity" evidence="14">
    <location>
        <begin position="885"/>
        <end position="904"/>
    </location>
</feature>
<evidence type="ECO:0000256" key="1">
    <source>
        <dbReference type="ARBA" id="ARBA00003184"/>
    </source>
</evidence>
<dbReference type="NCBIfam" id="NF010623">
    <property type="entry name" value="PRK14016.1"/>
    <property type="match status" value="1"/>
</dbReference>
<dbReference type="Gene3D" id="3.30.470.20">
    <property type="entry name" value="ATP-grasp fold, B domain"/>
    <property type="match status" value="2"/>
</dbReference>
<evidence type="ECO:0000256" key="14">
    <source>
        <dbReference type="SAM" id="MobiDB-lite"/>
    </source>
</evidence>
<dbReference type="PROSITE" id="PS01011">
    <property type="entry name" value="FOLYLPOLYGLU_SYNT_1"/>
    <property type="match status" value="1"/>
</dbReference>
<dbReference type="NCBIfam" id="TIGR02068">
    <property type="entry name" value="cya_phycin_syn"/>
    <property type="match status" value="1"/>
</dbReference>
<dbReference type="Gene3D" id="3.90.190.20">
    <property type="entry name" value="Mur ligase, C-terminal domain"/>
    <property type="match status" value="1"/>
</dbReference>
<keyword evidence="7 16" id="KW-0436">Ligase</keyword>
<evidence type="ECO:0000313" key="16">
    <source>
        <dbReference type="EMBL" id="RQH35573.1"/>
    </source>
</evidence>
<dbReference type="RefSeq" id="WP_124155087.1">
    <property type="nucleotide sequence ID" value="NZ_CAWOLW010000031.1"/>
</dbReference>
<dbReference type="GO" id="GO:0071161">
    <property type="term" value="F:cyanophycin synthetase activity (L-arginine-adding)"/>
    <property type="evidence" value="ECO:0007669"/>
    <property type="project" value="UniProtKB-EC"/>
</dbReference>
<sequence length="904" mass="98017">MKILKLQTLRGPNYWSIRRHKLVVMRLDLEDLYERYTSDIPGFYKGLIKVLPGLVEHYCSPRVRGGFLSRVEKGTLIGHVIEHVALELQQLAQMPVAFGRTRETSTPGIFQVVIEYEHEPAGRYAARAAVRLCQSIVETGTYPATELQQDLEDLKEFKSQAALGPSTEAIVKEAEARGIPWTQLGARFMIQLGYGINQKRIQATLSNQTGILGVELACDKEGTKTILKDSGIPVPRGTVIRYFEDLQDAIEDVGGYPIVIKPLDGNHGRGITIDVRNWKEAEEAYDLASKASKTKTVIVERYYTGKDHRVLVVNGRVVAVAERVPAHVMGDGKSTVAKLIEETNRDPQRGDGHDNVLTRITVDKAALGILERQGYSIDSIPKKGEICFLRATANLSTGGIAVDRTDEIHPENVWLLSRAAKIIGLDIAGIDVVTEDISKPLREVEGVIVEVNAAPGFRMHVAPSRGLPRNVAGAVIDMLFPGSKNGRIPIFSITGTNGKTTTTRLLAHIMKQTGKVVGYTTTDGTYLGEYLAESGDNTGPQSAHLILSDPTVEVAVLETARGGLLRSGLGFSACDVGMVLNVAADHLGIGDIDTVEQLAQLKSVVAESVMPKGYAILNADDPLVAAMAEKVKAQVAYFSMEPNNQLLVKHTEAGGLAAVYENGYISIIKGDWTLRIEKAVNVPITMAGKAPFMIANALAACLAAFAQGVKIEHIREGLSTFVASVDQTPGRMNMFNMGDYHALVDYAHNPASYEALGGFVRNWPGKRIGVVGGPGDRRDEDFVSLGELAADIFDEIIVKEDDDTRGRPRGSAAELISQGVKQFLNQAKDSESKATYESILDETTAINTALDRASSGGLVVILPESVSRAISLIEARNPVQDLELPESSRTSSNSSEELNTSIVY</sequence>
<feature type="domain" description="ATP-grasp" evidence="15">
    <location>
        <begin position="224"/>
        <end position="480"/>
    </location>
</feature>
<dbReference type="Proteomes" id="UP000269154">
    <property type="component" value="Unassembled WGS sequence"/>
</dbReference>
<dbReference type="PANTHER" id="PTHR23135">
    <property type="entry name" value="MUR LIGASE FAMILY MEMBER"/>
    <property type="match status" value="1"/>
</dbReference>
<comment type="catalytic activity">
    <reaction evidence="11">
        <text>[L-4-(L-arginin-2-N-yl)aspartate](n)-L-aspartate + L-arginine + ATP = [L-4-(L-arginin-2-N-yl)aspartate](n+1) + ADP + phosphate + H(+)</text>
        <dbReference type="Rhea" id="RHEA:23888"/>
        <dbReference type="Rhea" id="RHEA-COMP:13732"/>
        <dbReference type="Rhea" id="RHEA-COMP:13733"/>
        <dbReference type="ChEBI" id="CHEBI:15378"/>
        <dbReference type="ChEBI" id="CHEBI:30616"/>
        <dbReference type="ChEBI" id="CHEBI:32682"/>
        <dbReference type="ChEBI" id="CHEBI:43474"/>
        <dbReference type="ChEBI" id="CHEBI:137986"/>
        <dbReference type="ChEBI" id="CHEBI:137990"/>
        <dbReference type="ChEBI" id="CHEBI:456216"/>
        <dbReference type="EC" id="6.3.2.30"/>
    </reaction>
</comment>
<dbReference type="PANTHER" id="PTHR23135:SF18">
    <property type="entry name" value="CYANOPHYCIN SYNTHETASE"/>
    <property type="match status" value="1"/>
</dbReference>
<feature type="region of interest" description="Disordered" evidence="14">
    <location>
        <begin position="882"/>
        <end position="904"/>
    </location>
</feature>
<dbReference type="GO" id="GO:0004326">
    <property type="term" value="F:tetrahydrofolylpolyglutamate synthase activity"/>
    <property type="evidence" value="ECO:0007669"/>
    <property type="project" value="InterPro"/>
</dbReference>
<dbReference type="InterPro" id="IPR044019">
    <property type="entry name" value="Cyanophycin_syn_N"/>
</dbReference>
<dbReference type="SUPFAM" id="SSF53623">
    <property type="entry name" value="MurD-like peptide ligases, catalytic domain"/>
    <property type="match status" value="1"/>
</dbReference>
<gene>
    <name evidence="16" type="primary">cphA</name>
    <name evidence="16" type="ORF">D5R40_20065</name>
</gene>
<organism evidence="16 17">
    <name type="scientific">Okeania hirsuta</name>
    <dbReference type="NCBI Taxonomy" id="1458930"/>
    <lineage>
        <taxon>Bacteria</taxon>
        <taxon>Bacillati</taxon>
        <taxon>Cyanobacteriota</taxon>
        <taxon>Cyanophyceae</taxon>
        <taxon>Oscillatoriophycideae</taxon>
        <taxon>Oscillatoriales</taxon>
        <taxon>Microcoleaceae</taxon>
        <taxon>Okeania</taxon>
    </lineage>
</organism>
<proteinExistence type="inferred from homology"/>
<dbReference type="InterPro" id="IPR036565">
    <property type="entry name" value="Mur-like_cat_sf"/>
</dbReference>
<comment type="function">
    <text evidence="1">Catalyzes the ATP-dependent polymerization of arginine and aspartate to multi-L-arginyl-poly-L-aspartic acid (cyanophycin; a water-insoluble reserve polymer).</text>
</comment>
<evidence type="ECO:0000256" key="3">
    <source>
        <dbReference type="ARBA" id="ARBA00011738"/>
    </source>
</evidence>
<evidence type="ECO:0000313" key="17">
    <source>
        <dbReference type="Proteomes" id="UP000269154"/>
    </source>
</evidence>
<dbReference type="Gene3D" id="3.40.1190.10">
    <property type="entry name" value="Mur-like, catalytic domain"/>
    <property type="match status" value="1"/>
</dbReference>
<comment type="subunit">
    <text evidence="3">Homodimer.</text>
</comment>
<dbReference type="InterPro" id="IPR011810">
    <property type="entry name" value="Cya_phycin_syn"/>
</dbReference>
<evidence type="ECO:0000256" key="11">
    <source>
        <dbReference type="ARBA" id="ARBA00048094"/>
    </source>
</evidence>
<dbReference type="AlphaFoldDB" id="A0A3N6PPY4"/>
<accession>A0A3N6PPY4</accession>
<dbReference type="EMBL" id="RCBY01000126">
    <property type="protein sequence ID" value="RQH35573.1"/>
    <property type="molecule type" value="Genomic_DNA"/>
</dbReference>
<evidence type="ECO:0000256" key="5">
    <source>
        <dbReference type="ARBA" id="ARBA00013005"/>
    </source>
</evidence>
<dbReference type="GO" id="GO:0005524">
    <property type="term" value="F:ATP binding"/>
    <property type="evidence" value="ECO:0007669"/>
    <property type="project" value="UniProtKB-UniRule"/>
</dbReference>
<dbReference type="InterPro" id="IPR013221">
    <property type="entry name" value="Mur_ligase_cen"/>
</dbReference>
<dbReference type="EC" id="6.3.2.29" evidence="5"/>
<evidence type="ECO:0000256" key="8">
    <source>
        <dbReference type="ARBA" id="ARBA00022741"/>
    </source>
</evidence>
<dbReference type="PROSITE" id="PS50975">
    <property type="entry name" value="ATP_GRASP"/>
    <property type="match status" value="1"/>
</dbReference>
<dbReference type="Pfam" id="PF08245">
    <property type="entry name" value="Mur_ligase_M"/>
    <property type="match status" value="1"/>
</dbReference>
<evidence type="ECO:0000256" key="12">
    <source>
        <dbReference type="ARBA" id="ARBA00048425"/>
    </source>
</evidence>
<evidence type="ECO:0000259" key="15">
    <source>
        <dbReference type="PROSITE" id="PS50975"/>
    </source>
</evidence>
<keyword evidence="8 13" id="KW-0547">Nucleotide-binding</keyword>
<dbReference type="GO" id="GO:0071160">
    <property type="term" value="F:cyanophycin synthetase activity (L-aspartate-adding)"/>
    <property type="evidence" value="ECO:0007669"/>
    <property type="project" value="UniProtKB-EC"/>
</dbReference>
<evidence type="ECO:0000256" key="6">
    <source>
        <dbReference type="ARBA" id="ARBA00022036"/>
    </source>
</evidence>
<dbReference type="GO" id="GO:0046872">
    <property type="term" value="F:metal ion binding"/>
    <property type="evidence" value="ECO:0007669"/>
    <property type="project" value="InterPro"/>
</dbReference>
<name>A0A3N6PPY4_9CYAN</name>
<dbReference type="Pfam" id="PF02875">
    <property type="entry name" value="Mur_ligase_C"/>
    <property type="match status" value="1"/>
</dbReference>
<dbReference type="InterPro" id="IPR018109">
    <property type="entry name" value="Folylpolyglutamate_synth_CS"/>
</dbReference>
<dbReference type="Pfam" id="PF08443">
    <property type="entry name" value="RimK"/>
    <property type="match status" value="1"/>
</dbReference>
<evidence type="ECO:0000256" key="13">
    <source>
        <dbReference type="PROSITE-ProRule" id="PRU00409"/>
    </source>
</evidence>
<evidence type="ECO:0000256" key="10">
    <source>
        <dbReference type="ARBA" id="ARBA00031353"/>
    </source>
</evidence>
<dbReference type="SUPFAM" id="SSF56059">
    <property type="entry name" value="Glutathione synthetase ATP-binding domain-like"/>
    <property type="match status" value="1"/>
</dbReference>
<dbReference type="Pfam" id="PF18921">
    <property type="entry name" value="Cyanophycin_syn"/>
    <property type="match status" value="1"/>
</dbReference>
<evidence type="ECO:0000256" key="2">
    <source>
        <dbReference type="ARBA" id="ARBA00009060"/>
    </source>
</evidence>
<evidence type="ECO:0000256" key="9">
    <source>
        <dbReference type="ARBA" id="ARBA00022840"/>
    </source>
</evidence>
<dbReference type="InterPro" id="IPR011761">
    <property type="entry name" value="ATP-grasp"/>
</dbReference>
<comment type="similarity">
    <text evidence="2">In the C-terminal section; belongs to the MurCDEF family.</text>
</comment>
<dbReference type="InterPro" id="IPR036615">
    <property type="entry name" value="Mur_ligase_C_dom_sf"/>
</dbReference>
<keyword evidence="17" id="KW-1185">Reference proteome</keyword>
<evidence type="ECO:0000256" key="7">
    <source>
        <dbReference type="ARBA" id="ARBA00022598"/>
    </source>
</evidence>
<comment type="catalytic activity">
    <reaction evidence="12">
        <text>[L-4-(L-arginin-2-N-yl)aspartate](n) + L-aspartate + ATP = [L-4-(L-arginin-2-N-yl)aspartate](n)-L-aspartate + ADP + phosphate + H(+)</text>
        <dbReference type="Rhea" id="RHEA:13277"/>
        <dbReference type="Rhea" id="RHEA-COMP:13728"/>
        <dbReference type="Rhea" id="RHEA-COMP:13733"/>
        <dbReference type="ChEBI" id="CHEBI:15378"/>
        <dbReference type="ChEBI" id="CHEBI:29991"/>
        <dbReference type="ChEBI" id="CHEBI:30616"/>
        <dbReference type="ChEBI" id="CHEBI:43474"/>
        <dbReference type="ChEBI" id="CHEBI:137986"/>
        <dbReference type="ChEBI" id="CHEBI:137990"/>
        <dbReference type="ChEBI" id="CHEBI:456216"/>
        <dbReference type="EC" id="6.3.2.29"/>
    </reaction>
</comment>
<dbReference type="EC" id="6.3.2.30" evidence="4"/>
<keyword evidence="9 13" id="KW-0067">ATP-binding</keyword>
<comment type="caution">
    <text evidence="16">The sequence shown here is derived from an EMBL/GenBank/DDBJ whole genome shotgun (WGS) entry which is preliminary data.</text>
</comment>
<evidence type="ECO:0000256" key="4">
    <source>
        <dbReference type="ARBA" id="ARBA00012968"/>
    </source>
</evidence>